<evidence type="ECO:0000259" key="1">
    <source>
        <dbReference type="SMART" id="SM00382"/>
    </source>
</evidence>
<evidence type="ECO:0000313" key="3">
    <source>
        <dbReference type="Proteomes" id="UP000279841"/>
    </source>
</evidence>
<dbReference type="SUPFAM" id="SSF52540">
    <property type="entry name" value="P-loop containing nucleoside triphosphate hydrolases"/>
    <property type="match status" value="1"/>
</dbReference>
<dbReference type="GO" id="GO:0016887">
    <property type="term" value="F:ATP hydrolysis activity"/>
    <property type="evidence" value="ECO:0007669"/>
    <property type="project" value="InterPro"/>
</dbReference>
<protein>
    <recommendedName>
        <fullName evidence="1">AAA+ ATPase domain-containing protein</fullName>
    </recommendedName>
</protein>
<dbReference type="SMART" id="SM00382">
    <property type="entry name" value="AAA"/>
    <property type="match status" value="1"/>
</dbReference>
<reference evidence="2 3" key="1">
    <citation type="submission" date="2018-10" db="EMBL/GenBank/DDBJ databases">
        <authorList>
            <person name="Peiro R."/>
            <person name="Begona"/>
            <person name="Cbmso G."/>
            <person name="Lopez M."/>
            <person name="Gonzalez S."/>
            <person name="Sacristan E."/>
            <person name="Castillo E."/>
        </authorList>
    </citation>
    <scope>NUCLEOTIDE SEQUENCE [LARGE SCALE GENOMIC DNA]</scope>
    <source>
        <strain evidence="2">TTHNAR1</strain>
    </source>
</reference>
<accession>A0A3P4ATR1</accession>
<dbReference type="InterPro" id="IPR049945">
    <property type="entry name" value="AAA_22"/>
</dbReference>
<gene>
    <name evidence="2" type="ORF">TTHN1_01584</name>
</gene>
<dbReference type="Gene3D" id="3.40.50.300">
    <property type="entry name" value="P-loop containing nucleotide triphosphate hydrolases"/>
    <property type="match status" value="1"/>
</dbReference>
<dbReference type="AlphaFoldDB" id="A0A3P4ATR1"/>
<dbReference type="InterPro" id="IPR003593">
    <property type="entry name" value="AAA+_ATPase"/>
</dbReference>
<name>A0A3P4ATR1_THETH</name>
<dbReference type="Pfam" id="PF13401">
    <property type="entry name" value="AAA_22"/>
    <property type="match status" value="1"/>
</dbReference>
<dbReference type="InterPro" id="IPR051162">
    <property type="entry name" value="T4SS_component"/>
</dbReference>
<dbReference type="Proteomes" id="UP000279841">
    <property type="component" value="Chromosome"/>
</dbReference>
<dbReference type="RefSeq" id="WP_124105049.1">
    <property type="nucleotide sequence ID" value="NZ_LR027517.1"/>
</dbReference>
<dbReference type="PANTHER" id="PTHR30121:SF6">
    <property type="entry name" value="SLR6007 PROTEIN"/>
    <property type="match status" value="1"/>
</dbReference>
<feature type="domain" description="AAA+ ATPase" evidence="1">
    <location>
        <begin position="5"/>
        <end position="172"/>
    </location>
</feature>
<sequence length="226" mass="25438">MGGRQTFRILIVGKSGSGKSTLARQIVRAMEGRFRRLVIVNRKTEFGDLAEARFRVGEDGDPWAVLKRHRRVHFHVTGYDPRPFLDALGQAIMRLQDTLLLLDEAHHFFPRGQVPKGLFEVLTGGREHGHSAIFVTQMLQAATGGIDPGVRRQASHLVAFRLTEPREVQALADMFPELGERVRLLKRPDDGLPPEYGVKDLDRDQAGLVLRDPRAPQRRVFVPLDG</sequence>
<dbReference type="EMBL" id="LR027517">
    <property type="protein sequence ID" value="VCU53798.1"/>
    <property type="molecule type" value="Genomic_DNA"/>
</dbReference>
<evidence type="ECO:0000313" key="2">
    <source>
        <dbReference type="EMBL" id="VCU53798.1"/>
    </source>
</evidence>
<dbReference type="InterPro" id="IPR027417">
    <property type="entry name" value="P-loop_NTPase"/>
</dbReference>
<dbReference type="PANTHER" id="PTHR30121">
    <property type="entry name" value="UNCHARACTERIZED PROTEIN YJGR-RELATED"/>
    <property type="match status" value="1"/>
</dbReference>
<organism evidence="2 3">
    <name type="scientific">Thermus thermophilus</name>
    <dbReference type="NCBI Taxonomy" id="274"/>
    <lineage>
        <taxon>Bacteria</taxon>
        <taxon>Thermotogati</taxon>
        <taxon>Deinococcota</taxon>
        <taxon>Deinococci</taxon>
        <taxon>Thermales</taxon>
        <taxon>Thermaceae</taxon>
        <taxon>Thermus</taxon>
    </lineage>
</organism>
<proteinExistence type="predicted"/>